<feature type="compositionally biased region" description="Basic and acidic residues" evidence="6">
    <location>
        <begin position="115"/>
        <end position="125"/>
    </location>
</feature>
<sequence length="286" mass="31560">MPDKFQPRSCRLRQLSRAPVSLSGSRHGVTTARGISVSLFSLLSRATQKQDQNRANTAIAIKVYIVPSHSANKQSGCHPTHNTSFRVYDLTIKVRGEARQQGRAATSSVSSGRVPDPRSHEHGDRVYDLTIKVRGEARQQGRAATSSVSSGRVPDPRSHEHGDRGWWIIIDEAVMYPGMEEFNHSHHGCGVMATTALMINAVSNGQVQSDSYSEACLSQTGACIWLFTGFIQAFGSLIVSMWILFGVYTAKEKPLVYPGIAVFFQKAFIFFGGLLFKFGHSKDLWQ</sequence>
<evidence type="ECO:0000313" key="9">
    <source>
        <dbReference type="Proteomes" id="UP000028990"/>
    </source>
</evidence>
<comment type="similarity">
    <text evidence="2">Belongs to the UPF0220 family.</text>
</comment>
<keyword evidence="5 7" id="KW-0472">Membrane</keyword>
<evidence type="ECO:0000313" key="8">
    <source>
        <dbReference type="EMBL" id="KFO32882.1"/>
    </source>
</evidence>
<evidence type="ECO:0000256" key="4">
    <source>
        <dbReference type="ARBA" id="ARBA00022989"/>
    </source>
</evidence>
<dbReference type="STRING" id="885580.ENSFDAP00000011106"/>
<feature type="transmembrane region" description="Helical" evidence="7">
    <location>
        <begin position="255"/>
        <end position="276"/>
    </location>
</feature>
<proteinExistence type="inferred from homology"/>
<evidence type="ECO:0000256" key="7">
    <source>
        <dbReference type="SAM" id="Phobius"/>
    </source>
</evidence>
<dbReference type="InterPro" id="IPR007919">
    <property type="entry name" value="UPF0220"/>
</dbReference>
<feature type="region of interest" description="Disordered" evidence="6">
    <location>
        <begin position="98"/>
        <end position="125"/>
    </location>
</feature>
<evidence type="ECO:0000256" key="2">
    <source>
        <dbReference type="ARBA" id="ARBA00005335"/>
    </source>
</evidence>
<evidence type="ECO:0000256" key="6">
    <source>
        <dbReference type="SAM" id="MobiDB-lite"/>
    </source>
</evidence>
<feature type="transmembrane region" description="Helical" evidence="7">
    <location>
        <begin position="224"/>
        <end position="248"/>
    </location>
</feature>
<feature type="region of interest" description="Disordered" evidence="6">
    <location>
        <begin position="137"/>
        <end position="160"/>
    </location>
</feature>
<dbReference type="AlphaFoldDB" id="A0A091DP82"/>
<keyword evidence="9" id="KW-1185">Reference proteome</keyword>
<accession>A0A091DP82</accession>
<dbReference type="GO" id="GO:0016020">
    <property type="term" value="C:membrane"/>
    <property type="evidence" value="ECO:0007669"/>
    <property type="project" value="UniProtKB-SubCell"/>
</dbReference>
<keyword evidence="4 7" id="KW-1133">Transmembrane helix</keyword>
<gene>
    <name evidence="8" type="ORF">H920_05741</name>
</gene>
<reference evidence="8 9" key="1">
    <citation type="submission" date="2013-11" db="EMBL/GenBank/DDBJ databases">
        <title>The Damaraland mole rat (Fukomys damarensis) genome and evolution of African mole rats.</title>
        <authorList>
            <person name="Gladyshev V.N."/>
            <person name="Fang X."/>
        </authorList>
    </citation>
    <scope>NUCLEOTIDE SEQUENCE [LARGE SCALE GENOMIC DNA]</scope>
    <source>
        <tissue evidence="8">Liver</tissue>
    </source>
</reference>
<name>A0A091DP82_FUKDA</name>
<evidence type="ECO:0000256" key="3">
    <source>
        <dbReference type="ARBA" id="ARBA00022692"/>
    </source>
</evidence>
<dbReference type="PANTHER" id="PTHR13180">
    <property type="entry name" value="SMALL MEMBRANE PROTEIN-RELATED"/>
    <property type="match status" value="1"/>
</dbReference>
<keyword evidence="3 7" id="KW-0812">Transmembrane</keyword>
<dbReference type="EMBL" id="KN122111">
    <property type="protein sequence ID" value="KFO32882.1"/>
    <property type="molecule type" value="Genomic_DNA"/>
</dbReference>
<comment type="subcellular location">
    <subcellularLocation>
        <location evidence="1">Membrane</location>
        <topology evidence="1">Multi-pass membrane protein</topology>
    </subcellularLocation>
</comment>
<organism evidence="8 9">
    <name type="scientific">Fukomys damarensis</name>
    <name type="common">Damaraland mole rat</name>
    <name type="synonym">Cryptomys damarensis</name>
    <dbReference type="NCBI Taxonomy" id="885580"/>
    <lineage>
        <taxon>Eukaryota</taxon>
        <taxon>Metazoa</taxon>
        <taxon>Chordata</taxon>
        <taxon>Craniata</taxon>
        <taxon>Vertebrata</taxon>
        <taxon>Euteleostomi</taxon>
        <taxon>Mammalia</taxon>
        <taxon>Eutheria</taxon>
        <taxon>Euarchontoglires</taxon>
        <taxon>Glires</taxon>
        <taxon>Rodentia</taxon>
        <taxon>Hystricomorpha</taxon>
        <taxon>Bathyergidae</taxon>
        <taxon>Fukomys</taxon>
    </lineage>
</organism>
<dbReference type="Pfam" id="PF05255">
    <property type="entry name" value="UPF0220"/>
    <property type="match status" value="1"/>
</dbReference>
<dbReference type="Proteomes" id="UP000028990">
    <property type="component" value="Unassembled WGS sequence"/>
</dbReference>
<evidence type="ECO:0000256" key="1">
    <source>
        <dbReference type="ARBA" id="ARBA00004141"/>
    </source>
</evidence>
<evidence type="ECO:0000256" key="5">
    <source>
        <dbReference type="ARBA" id="ARBA00023136"/>
    </source>
</evidence>
<protein>
    <submittedName>
        <fullName evidence="8">Transmembrane protein 50A</fullName>
    </submittedName>
</protein>